<evidence type="ECO:0000256" key="3">
    <source>
        <dbReference type="ARBA" id="ARBA00004472"/>
    </source>
</evidence>
<feature type="transmembrane region" description="Helical" evidence="19">
    <location>
        <begin position="260"/>
        <end position="282"/>
    </location>
</feature>
<dbReference type="Proteomes" id="UP001337655">
    <property type="component" value="Unassembled WGS sequence"/>
</dbReference>
<keyword evidence="7" id="KW-0813">Transport</keyword>
<keyword evidence="23" id="KW-1185">Reference proteome</keyword>
<keyword evidence="17" id="KW-0968">Cytoplasmic vesicle</keyword>
<proteinExistence type="inferred from homology"/>
<keyword evidence="11 19" id="KW-1133">Transmembrane helix</keyword>
<evidence type="ECO:0000256" key="17">
    <source>
        <dbReference type="ARBA" id="ARBA00023329"/>
    </source>
</evidence>
<dbReference type="RefSeq" id="XP_064656518.1">
    <property type="nucleotide sequence ID" value="XM_064805413.1"/>
</dbReference>
<keyword evidence="8 19" id="KW-0812">Transmembrane</keyword>
<comment type="caution">
    <text evidence="22">The sequence shown here is derived from an EMBL/GenBank/DDBJ whole genome shotgun (WGS) entry which is preliminary data.</text>
</comment>
<comment type="subcellular location">
    <subcellularLocation>
        <location evidence="2">Cytoplasmic vesicle membrane</location>
        <topology evidence="2">Single-pass type I membrane protein</topology>
    </subcellularLocation>
    <subcellularLocation>
        <location evidence="4">Golgi apparatus membrane</location>
        <topology evidence="4">Single-pass type I membrane protein</topology>
    </subcellularLocation>
    <subcellularLocation>
        <location evidence="1">Mitochondrion membrane</location>
        <topology evidence="1">Single-pass membrane protein</topology>
    </subcellularLocation>
    <subcellularLocation>
        <location evidence="3">Preautophagosomal structure membrane</location>
        <topology evidence="3">Single-pass type I membrane protein</topology>
    </subcellularLocation>
</comment>
<dbReference type="GO" id="GO:0030659">
    <property type="term" value="C:cytoplasmic vesicle membrane"/>
    <property type="evidence" value="ECO:0007669"/>
    <property type="project" value="UniProtKB-SubCell"/>
</dbReference>
<dbReference type="InterPro" id="IPR018939">
    <property type="entry name" value="Autophagy-rel_prot_27"/>
</dbReference>
<keyword evidence="13" id="KW-0333">Golgi apparatus</keyword>
<dbReference type="PANTHER" id="PTHR15071">
    <property type="entry name" value="MANNOSE-6-PHOSPHATE RECEPTOR FAMILY MEMBER"/>
    <property type="match status" value="1"/>
</dbReference>
<dbReference type="InterPro" id="IPR044865">
    <property type="entry name" value="MRH_dom"/>
</dbReference>
<organism evidence="22 23">
    <name type="scientific">Saxophila tyrrhenica</name>
    <dbReference type="NCBI Taxonomy" id="1690608"/>
    <lineage>
        <taxon>Eukaryota</taxon>
        <taxon>Fungi</taxon>
        <taxon>Dikarya</taxon>
        <taxon>Ascomycota</taxon>
        <taxon>Pezizomycotina</taxon>
        <taxon>Dothideomycetes</taxon>
        <taxon>Dothideomycetidae</taxon>
        <taxon>Mycosphaerellales</taxon>
        <taxon>Extremaceae</taxon>
        <taxon>Saxophila</taxon>
    </lineage>
</organism>
<keyword evidence="14" id="KW-0496">Mitochondrion</keyword>
<dbReference type="GO" id="GO:0000139">
    <property type="term" value="C:Golgi membrane"/>
    <property type="evidence" value="ECO:0007669"/>
    <property type="project" value="UniProtKB-SubCell"/>
</dbReference>
<protein>
    <recommendedName>
        <fullName evidence="6">Autophagy-related protein 27</fullName>
    </recommendedName>
</protein>
<dbReference type="PROSITE" id="PS51914">
    <property type="entry name" value="MRH"/>
    <property type="match status" value="1"/>
</dbReference>
<dbReference type="InterPro" id="IPR009011">
    <property type="entry name" value="Man6P_isomerase_rcpt-bd_dom_sf"/>
</dbReference>
<keyword evidence="9 20" id="KW-0732">Signal</keyword>
<accession>A0AAV9P2I8</accession>
<keyword evidence="16" id="KW-1015">Disulfide bond</keyword>
<evidence type="ECO:0000256" key="6">
    <source>
        <dbReference type="ARBA" id="ARBA00013776"/>
    </source>
</evidence>
<dbReference type="Pfam" id="PF09451">
    <property type="entry name" value="ATG27"/>
    <property type="match status" value="1"/>
</dbReference>
<reference evidence="22 23" key="1">
    <citation type="submission" date="2023-08" db="EMBL/GenBank/DDBJ databases">
        <title>Black Yeasts Isolated from many extreme environments.</title>
        <authorList>
            <person name="Coleine C."/>
            <person name="Stajich J.E."/>
            <person name="Selbmann L."/>
        </authorList>
    </citation>
    <scope>NUCLEOTIDE SEQUENCE [LARGE SCALE GENOMIC DNA]</scope>
    <source>
        <strain evidence="22 23">CCFEE 5935</strain>
    </source>
</reference>
<feature type="region of interest" description="Disordered" evidence="18">
    <location>
        <begin position="174"/>
        <end position="210"/>
    </location>
</feature>
<evidence type="ECO:0000256" key="7">
    <source>
        <dbReference type="ARBA" id="ARBA00022448"/>
    </source>
</evidence>
<evidence type="ECO:0000256" key="12">
    <source>
        <dbReference type="ARBA" id="ARBA00023006"/>
    </source>
</evidence>
<evidence type="ECO:0000256" key="5">
    <source>
        <dbReference type="ARBA" id="ARBA00005363"/>
    </source>
</evidence>
<evidence type="ECO:0000259" key="21">
    <source>
        <dbReference type="PROSITE" id="PS51914"/>
    </source>
</evidence>
<evidence type="ECO:0000256" key="1">
    <source>
        <dbReference type="ARBA" id="ARBA00004304"/>
    </source>
</evidence>
<feature type="transmembrane region" description="Helical" evidence="19">
    <location>
        <begin position="348"/>
        <end position="366"/>
    </location>
</feature>
<evidence type="ECO:0000256" key="2">
    <source>
        <dbReference type="ARBA" id="ARBA00004358"/>
    </source>
</evidence>
<comment type="similarity">
    <text evidence="5">Belongs to the ATG27 family.</text>
</comment>
<gene>
    <name evidence="22" type="primary">ATG27</name>
    <name evidence="22" type="ORF">LTR77_008180</name>
</gene>
<feature type="region of interest" description="Disordered" evidence="18">
    <location>
        <begin position="377"/>
        <end position="414"/>
    </location>
</feature>
<evidence type="ECO:0000256" key="9">
    <source>
        <dbReference type="ARBA" id="ARBA00022729"/>
    </source>
</evidence>
<evidence type="ECO:0000256" key="11">
    <source>
        <dbReference type="ARBA" id="ARBA00022989"/>
    </source>
</evidence>
<dbReference type="GO" id="GO:0031966">
    <property type="term" value="C:mitochondrial membrane"/>
    <property type="evidence" value="ECO:0007669"/>
    <property type="project" value="UniProtKB-SubCell"/>
</dbReference>
<feature type="domain" description="MRH" evidence="21">
    <location>
        <begin position="21"/>
        <end position="240"/>
    </location>
</feature>
<dbReference type="AlphaFoldDB" id="A0AAV9P2I8"/>
<evidence type="ECO:0000256" key="19">
    <source>
        <dbReference type="SAM" id="Phobius"/>
    </source>
</evidence>
<evidence type="ECO:0000313" key="23">
    <source>
        <dbReference type="Proteomes" id="UP001337655"/>
    </source>
</evidence>
<sequence length="441" mass="48785">MPLIWQTALLLLPTLTSAITFDCKHIRDDGASWNLEKLGGPKTVHRIRWERPSIENTTFTLDICGKLPKDEKLGKGENCLTGTQVCAREWDYPSSGKGFVKKVIEIAGEYKTSHGRSMDPKITRLKGAAGNSENKEGVLVELHGGKYPNERSGTPQKAIIEFICDKSVTGNEGFEKEEGMSLADPGAYGVMTKRKDDDDDDGPDLPNPDEYKNLKFLSYKPEGDMEVLRLRWKTKYACESAKDNPDPDDDDSKKSSGWGFFTWFLIVLFMLVAAYIIFGSWLNYNRYGARGWDLIPHGDTIRDIPYIVKDWGSNMADRMKGGDSRVSSLTKVSVYLDRYATKRSDCSVFLRLSCALSFYLLQLHLLRTGSLEPDLLLAPDPDEDDEGDNERGGLKSAFSPRGGGGSGPKTGLLFVATSSTSPASIFRRTASSANSSYSGST</sequence>
<dbReference type="PANTHER" id="PTHR15071:SF13">
    <property type="entry name" value="AUTOPHAGY-RELATED PROTEIN 27"/>
    <property type="match status" value="1"/>
</dbReference>
<evidence type="ECO:0000256" key="10">
    <source>
        <dbReference type="ARBA" id="ARBA00022927"/>
    </source>
</evidence>
<keyword evidence="15 19" id="KW-0472">Membrane</keyword>
<dbReference type="SUPFAM" id="SSF50911">
    <property type="entry name" value="Mannose 6-phosphate receptor domain"/>
    <property type="match status" value="1"/>
</dbReference>
<name>A0AAV9P2I8_9PEZI</name>
<dbReference type="GO" id="GO:0015031">
    <property type="term" value="P:protein transport"/>
    <property type="evidence" value="ECO:0007669"/>
    <property type="project" value="UniProtKB-KW"/>
</dbReference>
<dbReference type="Gene3D" id="2.70.130.10">
    <property type="entry name" value="Mannose-6-phosphate receptor binding domain"/>
    <property type="match status" value="1"/>
</dbReference>
<evidence type="ECO:0000256" key="4">
    <source>
        <dbReference type="ARBA" id="ARBA00004614"/>
    </source>
</evidence>
<evidence type="ECO:0000256" key="14">
    <source>
        <dbReference type="ARBA" id="ARBA00023128"/>
    </source>
</evidence>
<evidence type="ECO:0000256" key="18">
    <source>
        <dbReference type="SAM" id="MobiDB-lite"/>
    </source>
</evidence>
<feature type="chain" id="PRO_5043418063" description="Autophagy-related protein 27" evidence="20">
    <location>
        <begin position="19"/>
        <end position="441"/>
    </location>
</feature>
<dbReference type="GO" id="GO:0006914">
    <property type="term" value="P:autophagy"/>
    <property type="evidence" value="ECO:0007669"/>
    <property type="project" value="UniProtKB-KW"/>
</dbReference>
<dbReference type="EMBL" id="JAVRRT010000013">
    <property type="protein sequence ID" value="KAK5166636.1"/>
    <property type="molecule type" value="Genomic_DNA"/>
</dbReference>
<evidence type="ECO:0000313" key="22">
    <source>
        <dbReference type="EMBL" id="KAK5166636.1"/>
    </source>
</evidence>
<evidence type="ECO:0000256" key="15">
    <source>
        <dbReference type="ARBA" id="ARBA00023136"/>
    </source>
</evidence>
<keyword evidence="12" id="KW-0072">Autophagy</keyword>
<dbReference type="GeneID" id="89929514"/>
<feature type="signal peptide" evidence="20">
    <location>
        <begin position="1"/>
        <end position="18"/>
    </location>
</feature>
<evidence type="ECO:0000256" key="16">
    <source>
        <dbReference type="ARBA" id="ARBA00023157"/>
    </source>
</evidence>
<keyword evidence="10" id="KW-0653">Protein transport</keyword>
<dbReference type="GO" id="GO:0034045">
    <property type="term" value="C:phagophore assembly site membrane"/>
    <property type="evidence" value="ECO:0007669"/>
    <property type="project" value="UniProtKB-SubCell"/>
</dbReference>
<evidence type="ECO:0000256" key="13">
    <source>
        <dbReference type="ARBA" id="ARBA00023034"/>
    </source>
</evidence>
<evidence type="ECO:0000256" key="8">
    <source>
        <dbReference type="ARBA" id="ARBA00022692"/>
    </source>
</evidence>
<evidence type="ECO:0000256" key="20">
    <source>
        <dbReference type="SAM" id="SignalP"/>
    </source>
</evidence>